<protein>
    <submittedName>
        <fullName evidence="1">14491_t:CDS:1</fullName>
    </submittedName>
</protein>
<name>A0ACA9R8P6_9GLOM</name>
<comment type="caution">
    <text evidence="1">The sequence shown here is derived from an EMBL/GenBank/DDBJ whole genome shotgun (WGS) entry which is preliminary data.</text>
</comment>
<feature type="non-terminal residue" evidence="1">
    <location>
        <position position="1"/>
    </location>
</feature>
<keyword evidence="2" id="KW-1185">Reference proteome</keyword>
<proteinExistence type="predicted"/>
<accession>A0ACA9R8P6</accession>
<sequence length="186" mass="21880">NEQVFMKRQRGPEINEIIETPIYREVLAYYDEQLNEIQEVEKEVNNIASLYNTSSEALKRINFKKIETAILLIEEIDKEIDERKEIVGLIIRIRRLPIELISSSDIKDLTLVKWYHLLHNEKTGIKNLVKDINAMNDYGEIVNNKSTRKQKRKYVNPFVSNNVSEQQVITIKKEILKNTPKELLIT</sequence>
<evidence type="ECO:0000313" key="2">
    <source>
        <dbReference type="Proteomes" id="UP000789366"/>
    </source>
</evidence>
<dbReference type="EMBL" id="CAJVPW010061520">
    <property type="protein sequence ID" value="CAG8782170.1"/>
    <property type="molecule type" value="Genomic_DNA"/>
</dbReference>
<feature type="non-terminal residue" evidence="1">
    <location>
        <position position="186"/>
    </location>
</feature>
<organism evidence="1 2">
    <name type="scientific">Cetraspora pellucida</name>
    <dbReference type="NCBI Taxonomy" id="1433469"/>
    <lineage>
        <taxon>Eukaryota</taxon>
        <taxon>Fungi</taxon>
        <taxon>Fungi incertae sedis</taxon>
        <taxon>Mucoromycota</taxon>
        <taxon>Glomeromycotina</taxon>
        <taxon>Glomeromycetes</taxon>
        <taxon>Diversisporales</taxon>
        <taxon>Gigasporaceae</taxon>
        <taxon>Cetraspora</taxon>
    </lineage>
</organism>
<dbReference type="Proteomes" id="UP000789366">
    <property type="component" value="Unassembled WGS sequence"/>
</dbReference>
<evidence type="ECO:0000313" key="1">
    <source>
        <dbReference type="EMBL" id="CAG8782170.1"/>
    </source>
</evidence>
<gene>
    <name evidence="1" type="ORF">SPELUC_LOCUS16492</name>
</gene>
<reference evidence="1" key="1">
    <citation type="submission" date="2021-06" db="EMBL/GenBank/DDBJ databases">
        <authorList>
            <person name="Kallberg Y."/>
            <person name="Tangrot J."/>
            <person name="Rosling A."/>
        </authorList>
    </citation>
    <scope>NUCLEOTIDE SEQUENCE</scope>
    <source>
        <strain evidence="1">28 12/20/2015</strain>
    </source>
</reference>